<accession>A0AAV1FVT7</accession>
<sequence>MVDGTESLFFLCVYILQSDACALIVFLLHQANDGIDSSNLGVPEKQICLPVRANRDTRESADVYKLTHSGGNRLVVFLRHADVDSRRKCWHVTLVSNPSFCGVHFIKK</sequence>
<keyword evidence="1" id="KW-1133">Transmembrane helix</keyword>
<proteinExistence type="predicted"/>
<organism evidence="2 3">
    <name type="scientific">Xyrichtys novacula</name>
    <name type="common">Pearly razorfish</name>
    <name type="synonym">Hemipteronotus novacula</name>
    <dbReference type="NCBI Taxonomy" id="13765"/>
    <lineage>
        <taxon>Eukaryota</taxon>
        <taxon>Metazoa</taxon>
        <taxon>Chordata</taxon>
        <taxon>Craniata</taxon>
        <taxon>Vertebrata</taxon>
        <taxon>Euteleostomi</taxon>
        <taxon>Actinopterygii</taxon>
        <taxon>Neopterygii</taxon>
        <taxon>Teleostei</taxon>
        <taxon>Neoteleostei</taxon>
        <taxon>Acanthomorphata</taxon>
        <taxon>Eupercaria</taxon>
        <taxon>Labriformes</taxon>
        <taxon>Labridae</taxon>
        <taxon>Xyrichtys</taxon>
    </lineage>
</organism>
<keyword evidence="1" id="KW-0812">Transmembrane</keyword>
<protein>
    <recommendedName>
        <fullName evidence="4">Secreted protein</fullName>
    </recommendedName>
</protein>
<evidence type="ECO:0000256" key="1">
    <source>
        <dbReference type="SAM" id="Phobius"/>
    </source>
</evidence>
<feature type="transmembrane region" description="Helical" evidence="1">
    <location>
        <begin position="7"/>
        <end position="28"/>
    </location>
</feature>
<dbReference type="EMBL" id="OY660873">
    <property type="protein sequence ID" value="CAJ1064889.1"/>
    <property type="molecule type" value="Genomic_DNA"/>
</dbReference>
<gene>
    <name evidence="2" type="ORF">XNOV1_A024213</name>
</gene>
<dbReference type="Proteomes" id="UP001178508">
    <property type="component" value="Chromosome 10"/>
</dbReference>
<reference evidence="2" key="1">
    <citation type="submission" date="2023-08" db="EMBL/GenBank/DDBJ databases">
        <authorList>
            <person name="Alioto T."/>
            <person name="Alioto T."/>
            <person name="Gomez Garrido J."/>
        </authorList>
    </citation>
    <scope>NUCLEOTIDE SEQUENCE</scope>
</reference>
<name>A0AAV1FVT7_XYRNO</name>
<evidence type="ECO:0008006" key="4">
    <source>
        <dbReference type="Google" id="ProtNLM"/>
    </source>
</evidence>
<dbReference type="AlphaFoldDB" id="A0AAV1FVT7"/>
<evidence type="ECO:0000313" key="3">
    <source>
        <dbReference type="Proteomes" id="UP001178508"/>
    </source>
</evidence>
<keyword evidence="3" id="KW-1185">Reference proteome</keyword>
<keyword evidence="1" id="KW-0472">Membrane</keyword>
<evidence type="ECO:0000313" key="2">
    <source>
        <dbReference type="EMBL" id="CAJ1064889.1"/>
    </source>
</evidence>